<evidence type="ECO:0000256" key="1">
    <source>
        <dbReference type="ARBA" id="ARBA00001946"/>
    </source>
</evidence>
<dbReference type="InterPro" id="IPR000086">
    <property type="entry name" value="NUDIX_hydrolase_dom"/>
</dbReference>
<keyword evidence="3" id="KW-0460">Magnesium</keyword>
<dbReference type="EMBL" id="UINC01053387">
    <property type="protein sequence ID" value="SVB69840.1"/>
    <property type="molecule type" value="Genomic_DNA"/>
</dbReference>
<dbReference type="Pfam" id="PF14803">
    <property type="entry name" value="Zn_ribbon_Nudix"/>
    <property type="match status" value="1"/>
</dbReference>
<proteinExistence type="predicted"/>
<dbReference type="InterPro" id="IPR015797">
    <property type="entry name" value="NUDIX_hydrolase-like_dom_sf"/>
</dbReference>
<dbReference type="PANTHER" id="PTHR43222:SF2">
    <property type="entry name" value="NUDIX HYDROLASE 23, CHLOROPLASTIC"/>
    <property type="match status" value="1"/>
</dbReference>
<dbReference type="SUPFAM" id="SSF55811">
    <property type="entry name" value="Nudix"/>
    <property type="match status" value="1"/>
</dbReference>
<reference evidence="5" key="1">
    <citation type="submission" date="2018-05" db="EMBL/GenBank/DDBJ databases">
        <authorList>
            <person name="Lanie J.A."/>
            <person name="Ng W.-L."/>
            <person name="Kazmierczak K.M."/>
            <person name="Andrzejewski T.M."/>
            <person name="Davidsen T.M."/>
            <person name="Wayne K.J."/>
            <person name="Tettelin H."/>
            <person name="Glass J.I."/>
            <person name="Rusch D."/>
            <person name="Podicherti R."/>
            <person name="Tsui H.-C.T."/>
            <person name="Winkler M.E."/>
        </authorList>
    </citation>
    <scope>NUCLEOTIDE SEQUENCE</scope>
</reference>
<accession>A0A382G3I8</accession>
<dbReference type="Gene3D" id="2.20.70.10">
    <property type="match status" value="1"/>
</dbReference>
<dbReference type="InterPro" id="IPR020084">
    <property type="entry name" value="NUDIX_hydrolase_CS"/>
</dbReference>
<dbReference type="Pfam" id="PF00293">
    <property type="entry name" value="NUDIX"/>
    <property type="match status" value="1"/>
</dbReference>
<dbReference type="Gene3D" id="3.90.79.10">
    <property type="entry name" value="Nucleoside Triphosphate Pyrophosphohydrolase"/>
    <property type="match status" value="1"/>
</dbReference>
<gene>
    <name evidence="5" type="ORF">METZ01_LOCUS222694</name>
</gene>
<sequence>MNNGPISSYPFARRVPEGDTHERHVCEDCGWINYVNPKIVVGAVCTWEGKILLCKRAIEPRYGYWTVPAGFLEEGESTAEGAMRETMEEAGAAIEIDALIGLYNIPRISQVHMMYRARMTGPDIYAGVESLDVKLVDWDEIPWDEIAFPSGVWALKHFRETKDLSAFQPFDNPEIDRHRGR</sequence>
<evidence type="ECO:0000256" key="3">
    <source>
        <dbReference type="ARBA" id="ARBA00022842"/>
    </source>
</evidence>
<dbReference type="CDD" id="cd04511">
    <property type="entry name" value="NUDIX_Hydrolase"/>
    <property type="match status" value="1"/>
</dbReference>
<evidence type="ECO:0000256" key="2">
    <source>
        <dbReference type="ARBA" id="ARBA00022801"/>
    </source>
</evidence>
<dbReference type="InterPro" id="IPR029401">
    <property type="entry name" value="Nudix_N"/>
</dbReference>
<protein>
    <recommendedName>
        <fullName evidence="4">Nudix hydrolase domain-containing protein</fullName>
    </recommendedName>
</protein>
<evidence type="ECO:0000313" key="5">
    <source>
        <dbReference type="EMBL" id="SVB69840.1"/>
    </source>
</evidence>
<dbReference type="PROSITE" id="PS00893">
    <property type="entry name" value="NUDIX_BOX"/>
    <property type="match status" value="1"/>
</dbReference>
<evidence type="ECO:0000259" key="4">
    <source>
        <dbReference type="PROSITE" id="PS51462"/>
    </source>
</evidence>
<dbReference type="PRINTS" id="PR00502">
    <property type="entry name" value="NUDIXFAMILY"/>
</dbReference>
<dbReference type="PANTHER" id="PTHR43222">
    <property type="entry name" value="NUDIX HYDROLASE 23"/>
    <property type="match status" value="1"/>
</dbReference>
<name>A0A382G3I8_9ZZZZ</name>
<keyword evidence="2" id="KW-0378">Hydrolase</keyword>
<comment type="cofactor">
    <cofactor evidence="1">
        <name>Mg(2+)</name>
        <dbReference type="ChEBI" id="CHEBI:18420"/>
    </cofactor>
</comment>
<organism evidence="5">
    <name type="scientific">marine metagenome</name>
    <dbReference type="NCBI Taxonomy" id="408172"/>
    <lineage>
        <taxon>unclassified sequences</taxon>
        <taxon>metagenomes</taxon>
        <taxon>ecological metagenomes</taxon>
    </lineage>
</organism>
<dbReference type="GO" id="GO:0016787">
    <property type="term" value="F:hydrolase activity"/>
    <property type="evidence" value="ECO:0007669"/>
    <property type="project" value="UniProtKB-KW"/>
</dbReference>
<dbReference type="PROSITE" id="PS51462">
    <property type="entry name" value="NUDIX"/>
    <property type="match status" value="1"/>
</dbReference>
<feature type="domain" description="Nudix hydrolase" evidence="4">
    <location>
        <begin position="36"/>
        <end position="158"/>
    </location>
</feature>
<dbReference type="InterPro" id="IPR020476">
    <property type="entry name" value="Nudix_hydrolase"/>
</dbReference>
<dbReference type="AlphaFoldDB" id="A0A382G3I8"/>